<dbReference type="KEGG" id="mtar:DF168_01285"/>
<evidence type="ECO:0000313" key="1">
    <source>
        <dbReference type="EMBL" id="AWT60084.1"/>
    </source>
</evidence>
<protein>
    <submittedName>
        <fullName evidence="1">Uncharacterized protein</fullName>
    </submittedName>
</protein>
<evidence type="ECO:0000313" key="2">
    <source>
        <dbReference type="Proteomes" id="UP000247465"/>
    </source>
</evidence>
<accession>A0A2Z4AIA6</accession>
<sequence length="36" mass="3783">MILGADCGIESSAIDSGSSNLFYDYTKKVIVNLSNG</sequence>
<reference evidence="1 2" key="1">
    <citation type="submission" date="2018-06" db="EMBL/GenBank/DDBJ databases">
        <title>Draft Genome Sequence of a Novel Marine Bacterium Related to the Verrucomicrobia.</title>
        <authorList>
            <person name="Vosseberg J."/>
            <person name="Martijn J."/>
            <person name="Ettema T.J.G."/>
        </authorList>
    </citation>
    <scope>NUCLEOTIDE SEQUENCE [LARGE SCALE GENOMIC DNA]</scope>
    <source>
        <strain evidence="1">TARA_B100001123</strain>
    </source>
</reference>
<dbReference type="EMBL" id="CP029803">
    <property type="protein sequence ID" value="AWT60084.1"/>
    <property type="molecule type" value="Genomic_DNA"/>
</dbReference>
<proteinExistence type="predicted"/>
<organism evidence="1 2">
    <name type="scientific">Candidatus Moanibacter tarae</name>
    <dbReference type="NCBI Taxonomy" id="2200854"/>
    <lineage>
        <taxon>Bacteria</taxon>
        <taxon>Pseudomonadati</taxon>
        <taxon>Verrucomicrobiota</taxon>
        <taxon>Opitutia</taxon>
        <taxon>Puniceicoccales</taxon>
        <taxon>Puniceicoccales incertae sedis</taxon>
        <taxon>Candidatus Moanibacter</taxon>
    </lineage>
</organism>
<dbReference type="Proteomes" id="UP000247465">
    <property type="component" value="Chromosome"/>
</dbReference>
<name>A0A2Z4AIA6_9BACT</name>
<dbReference type="AlphaFoldDB" id="A0A2Z4AIA6"/>
<gene>
    <name evidence="1" type="ORF">DF168_01285</name>
</gene>